<comment type="domain">
    <text evidence="9">The J domain is necessary and sufficient to stimulate DnaK ATPase activity. Zinc center 1 plays an important role in the autonomous, DnaK-independent chaperone activity of DnaJ. Zinc center 2 is essential for interaction with DnaK and for DnaJ activity.</text>
</comment>
<feature type="domain" description="CR-type" evidence="12">
    <location>
        <begin position="148"/>
        <end position="230"/>
    </location>
</feature>
<comment type="similarity">
    <text evidence="9">Belongs to the DnaJ family.</text>
</comment>
<keyword evidence="14" id="KW-1185">Reference proteome</keyword>
<feature type="repeat" description="CXXCXGXG motif" evidence="9">
    <location>
        <begin position="178"/>
        <end position="185"/>
    </location>
</feature>
<feature type="binding site" evidence="9">
    <location>
        <position position="218"/>
    </location>
    <ligand>
        <name>Zn(2+)</name>
        <dbReference type="ChEBI" id="CHEBI:29105"/>
        <label>1</label>
    </ligand>
</feature>
<keyword evidence="5 9" id="KW-0863">Zinc-finger</keyword>
<evidence type="ECO:0000313" key="13">
    <source>
        <dbReference type="EMBL" id="MDX8336459.1"/>
    </source>
</evidence>
<dbReference type="PROSITE" id="PS51188">
    <property type="entry name" value="ZF_CR"/>
    <property type="match status" value="1"/>
</dbReference>
<evidence type="ECO:0000256" key="9">
    <source>
        <dbReference type="HAMAP-Rule" id="MF_01152"/>
    </source>
</evidence>
<dbReference type="InterPro" id="IPR008971">
    <property type="entry name" value="HSP40/DnaJ_pept-bd"/>
</dbReference>
<dbReference type="PROSITE" id="PS00636">
    <property type="entry name" value="DNAJ_1"/>
    <property type="match status" value="1"/>
</dbReference>
<comment type="caution">
    <text evidence="13">The sequence shown here is derived from an EMBL/GenBank/DDBJ whole genome shotgun (WGS) entry which is preliminary data.</text>
</comment>
<dbReference type="Gene3D" id="2.60.260.20">
    <property type="entry name" value="Urease metallochaperone UreE, N-terminal domain"/>
    <property type="match status" value="2"/>
</dbReference>
<dbReference type="PANTHER" id="PTHR43096:SF48">
    <property type="entry name" value="CHAPERONE PROTEIN DNAJ"/>
    <property type="match status" value="1"/>
</dbReference>
<feature type="binding site" evidence="9">
    <location>
        <position position="204"/>
    </location>
    <ligand>
        <name>Zn(2+)</name>
        <dbReference type="ChEBI" id="CHEBI:29105"/>
        <label>2</label>
    </ligand>
</feature>
<dbReference type="InterPro" id="IPR036410">
    <property type="entry name" value="HSP_DnaJ_Cys-rich_dom_sf"/>
</dbReference>
<dbReference type="InterPro" id="IPR002939">
    <property type="entry name" value="DnaJ_C"/>
</dbReference>
<keyword evidence="6 9" id="KW-0862">Zinc</keyword>
<dbReference type="Gene3D" id="1.10.287.110">
    <property type="entry name" value="DnaJ domain"/>
    <property type="match status" value="1"/>
</dbReference>
<evidence type="ECO:0000313" key="14">
    <source>
        <dbReference type="Proteomes" id="UP001279681"/>
    </source>
</evidence>
<evidence type="ECO:0000256" key="10">
    <source>
        <dbReference type="PROSITE-ProRule" id="PRU00546"/>
    </source>
</evidence>
<feature type="zinc finger region" description="CR-type" evidence="10">
    <location>
        <begin position="148"/>
        <end position="230"/>
    </location>
</feature>
<dbReference type="CDD" id="cd06257">
    <property type="entry name" value="DnaJ"/>
    <property type="match status" value="1"/>
</dbReference>
<keyword evidence="3 9" id="KW-0479">Metal-binding</keyword>
<dbReference type="InterPro" id="IPR012724">
    <property type="entry name" value="DnaJ"/>
</dbReference>
<evidence type="ECO:0000256" key="5">
    <source>
        <dbReference type="ARBA" id="ARBA00022771"/>
    </source>
</evidence>
<feature type="repeat" description="CXXCXGXG motif" evidence="9">
    <location>
        <begin position="161"/>
        <end position="168"/>
    </location>
</feature>
<evidence type="ECO:0000256" key="3">
    <source>
        <dbReference type="ARBA" id="ARBA00022723"/>
    </source>
</evidence>
<dbReference type="Gene3D" id="2.10.230.10">
    <property type="entry name" value="Heat shock protein DnaJ, cysteine-rich domain"/>
    <property type="match status" value="1"/>
</dbReference>
<keyword evidence="7 9" id="KW-0346">Stress response</keyword>
<evidence type="ECO:0000259" key="12">
    <source>
        <dbReference type="PROSITE" id="PS51188"/>
    </source>
</evidence>
<dbReference type="CDD" id="cd10747">
    <property type="entry name" value="DnaJ_C"/>
    <property type="match status" value="1"/>
</dbReference>
<dbReference type="Pfam" id="PF00684">
    <property type="entry name" value="DnaJ_CXXCXGXG"/>
    <property type="match status" value="1"/>
</dbReference>
<dbReference type="InterPro" id="IPR001623">
    <property type="entry name" value="DnaJ_domain"/>
</dbReference>
<dbReference type="SUPFAM" id="SSF46565">
    <property type="entry name" value="Chaperone J-domain"/>
    <property type="match status" value="1"/>
</dbReference>
<reference evidence="14" key="1">
    <citation type="submission" date="2023-07" db="EMBL/GenBank/DDBJ databases">
        <authorList>
            <person name="Colorado M.A."/>
            <person name="Villamil L.M."/>
            <person name="Melo J.F."/>
            <person name="Rodriguez J.A."/>
            <person name="Ruiz R.Y."/>
        </authorList>
    </citation>
    <scope>NUCLEOTIDE SEQUENCE [LARGE SCALE GENOMIC DNA]</scope>
    <source>
        <strain evidence="14">C33</strain>
    </source>
</reference>
<dbReference type="PRINTS" id="PR00625">
    <property type="entry name" value="JDOMAIN"/>
</dbReference>
<dbReference type="NCBIfam" id="TIGR02349">
    <property type="entry name" value="DnaJ_bact"/>
    <property type="match status" value="1"/>
</dbReference>
<dbReference type="InterPro" id="IPR001305">
    <property type="entry name" value="HSP_DnaJ_Cys-rich_dom"/>
</dbReference>
<dbReference type="InterPro" id="IPR018253">
    <property type="entry name" value="DnaJ_domain_CS"/>
</dbReference>
<dbReference type="EMBL" id="JAVIKH010000010">
    <property type="protein sequence ID" value="MDX8336459.1"/>
    <property type="molecule type" value="Genomic_DNA"/>
</dbReference>
<evidence type="ECO:0000259" key="11">
    <source>
        <dbReference type="PROSITE" id="PS50076"/>
    </source>
</evidence>
<dbReference type="GO" id="GO:0016491">
    <property type="term" value="F:oxidoreductase activity"/>
    <property type="evidence" value="ECO:0007669"/>
    <property type="project" value="UniProtKB-KW"/>
</dbReference>
<dbReference type="HAMAP" id="MF_01152">
    <property type="entry name" value="DnaJ"/>
    <property type="match status" value="1"/>
</dbReference>
<protein>
    <recommendedName>
        <fullName evidence="9">Chaperone protein DnaJ</fullName>
    </recommendedName>
</protein>
<keyword evidence="13" id="KW-0560">Oxidoreductase</keyword>
<dbReference type="PANTHER" id="PTHR43096">
    <property type="entry name" value="DNAJ HOMOLOG 1, MITOCHONDRIAL-RELATED"/>
    <property type="match status" value="1"/>
</dbReference>
<evidence type="ECO:0000256" key="1">
    <source>
        <dbReference type="ARBA" id="ARBA00022490"/>
    </source>
</evidence>
<dbReference type="Pfam" id="PF00226">
    <property type="entry name" value="DnaJ"/>
    <property type="match status" value="1"/>
</dbReference>
<keyword evidence="8 9" id="KW-0143">Chaperone</keyword>
<proteinExistence type="inferred from homology"/>
<evidence type="ECO:0000256" key="8">
    <source>
        <dbReference type="ARBA" id="ARBA00023186"/>
    </source>
</evidence>
<keyword evidence="2 9" id="KW-0235">DNA replication</keyword>
<dbReference type="NCBIfam" id="NF008035">
    <property type="entry name" value="PRK10767.1"/>
    <property type="match status" value="1"/>
</dbReference>
<dbReference type="SMART" id="SM00271">
    <property type="entry name" value="DnaJ"/>
    <property type="match status" value="1"/>
</dbReference>
<comment type="cofactor">
    <cofactor evidence="9">
        <name>Zn(2+)</name>
        <dbReference type="ChEBI" id="CHEBI:29105"/>
    </cofactor>
    <text evidence="9">Binds 2 Zn(2+) ions per monomer.</text>
</comment>
<dbReference type="SUPFAM" id="SSF49493">
    <property type="entry name" value="HSP40/DnaJ peptide-binding domain"/>
    <property type="match status" value="2"/>
</dbReference>
<keyword evidence="1 9" id="KW-0963">Cytoplasm</keyword>
<feature type="binding site" evidence="9">
    <location>
        <position position="207"/>
    </location>
    <ligand>
        <name>Zn(2+)</name>
        <dbReference type="ChEBI" id="CHEBI:29105"/>
        <label>2</label>
    </ligand>
</feature>
<accession>A0ABU4WCM3</accession>
<dbReference type="Proteomes" id="UP001279681">
    <property type="component" value="Unassembled WGS sequence"/>
</dbReference>
<evidence type="ECO:0000256" key="4">
    <source>
        <dbReference type="ARBA" id="ARBA00022737"/>
    </source>
</evidence>
<keyword evidence="4 9" id="KW-0677">Repeat</keyword>
<dbReference type="PROSITE" id="PS50076">
    <property type="entry name" value="DNAJ_2"/>
    <property type="match status" value="1"/>
</dbReference>
<dbReference type="InterPro" id="IPR036869">
    <property type="entry name" value="J_dom_sf"/>
</dbReference>
<evidence type="ECO:0000256" key="2">
    <source>
        <dbReference type="ARBA" id="ARBA00022705"/>
    </source>
</evidence>
<sequence>MAKRDFYEVLGISKGASDTEIKKAYRKAAMKYHPDKFSGASDTEKKEAEDKFKEINEAYQVLSDENKRAQYDKFGHAAFENGGGGAGGFGGGFGGGFEDLGDIFGSFFGGGGGFGGFGGFGGSRQRGPEPGEDLRYNLELTLEEAAKGVEKTLKYKRTGTCGTCHGTGAQEGSKMSKCSKCNGTGTIHVTQRTVFGNFQTAQECDACHGKGEVPEKKCKKCHGTGIDTETVEKTIKIPAGIDDGQKLRLSGMGNASTEGGPNGDLYVYIIVKHHPFFERNGDDIICNVPITFARAALGGEIEIPTLNGKKTIKIPAGTQNDKMFRMKGEGIKNPRSPYTGDQIVRIKIEVPVNLNAEQQDLLKKFDESLKDKNHKDNKNFFDKLKNFFS</sequence>
<feature type="binding site" evidence="9">
    <location>
        <position position="221"/>
    </location>
    <ligand>
        <name>Zn(2+)</name>
        <dbReference type="ChEBI" id="CHEBI:29105"/>
        <label>1</label>
    </ligand>
</feature>
<comment type="subunit">
    <text evidence="9">Homodimer.</text>
</comment>
<comment type="function">
    <text evidence="9">Participates actively in the response to hyperosmotic and heat shock by preventing the aggregation of stress-denatured proteins and by disaggregating proteins, also in an autonomous, DnaK-independent fashion. Unfolded proteins bind initially to DnaJ; upon interaction with the DnaJ-bound protein, DnaK hydrolyzes its bound ATP, resulting in the formation of a stable complex. GrpE releases ADP from DnaK; ATP binding to DnaK triggers the release of the substrate protein, thus completing the reaction cycle. Several rounds of ATP-dependent interactions between DnaJ, DnaK and GrpE are required for fully efficient folding. Also involved, together with DnaK and GrpE, in the DNA replication of plasmids through activation of initiation proteins.</text>
</comment>
<dbReference type="SUPFAM" id="SSF57938">
    <property type="entry name" value="DnaJ/Hsp40 cysteine-rich domain"/>
    <property type="match status" value="1"/>
</dbReference>
<dbReference type="Pfam" id="PF01556">
    <property type="entry name" value="DnaJ_C"/>
    <property type="match status" value="1"/>
</dbReference>
<feature type="repeat" description="CXXCXGXG motif" evidence="9">
    <location>
        <begin position="218"/>
        <end position="225"/>
    </location>
</feature>
<feature type="domain" description="J" evidence="11">
    <location>
        <begin position="5"/>
        <end position="75"/>
    </location>
</feature>
<feature type="repeat" description="CXXCXGXG motif" evidence="9">
    <location>
        <begin position="204"/>
        <end position="211"/>
    </location>
</feature>
<evidence type="ECO:0000256" key="7">
    <source>
        <dbReference type="ARBA" id="ARBA00023016"/>
    </source>
</evidence>
<feature type="binding site" evidence="9">
    <location>
        <position position="164"/>
    </location>
    <ligand>
        <name>Zn(2+)</name>
        <dbReference type="ChEBI" id="CHEBI:29105"/>
        <label>1</label>
    </ligand>
</feature>
<evidence type="ECO:0000256" key="6">
    <source>
        <dbReference type="ARBA" id="ARBA00022833"/>
    </source>
</evidence>
<feature type="binding site" evidence="9">
    <location>
        <position position="181"/>
    </location>
    <ligand>
        <name>Zn(2+)</name>
        <dbReference type="ChEBI" id="CHEBI:29105"/>
        <label>2</label>
    </ligand>
</feature>
<name>A0ABU4WCM3_9FUSO</name>
<feature type="binding site" evidence="9">
    <location>
        <position position="178"/>
    </location>
    <ligand>
        <name>Zn(2+)</name>
        <dbReference type="ChEBI" id="CHEBI:29105"/>
        <label>2</label>
    </ligand>
</feature>
<feature type="binding site" evidence="9">
    <location>
        <position position="161"/>
    </location>
    <ligand>
        <name>Zn(2+)</name>
        <dbReference type="ChEBI" id="CHEBI:29105"/>
        <label>1</label>
    </ligand>
</feature>
<dbReference type="RefSeq" id="WP_320313860.1">
    <property type="nucleotide sequence ID" value="NZ_JAVIKH010000010.1"/>
</dbReference>
<gene>
    <name evidence="9 13" type="primary">dnaJ</name>
    <name evidence="13" type="ORF">RFV38_08125</name>
</gene>
<comment type="subcellular location">
    <subcellularLocation>
        <location evidence="9">Cytoplasm</location>
    </subcellularLocation>
</comment>
<organism evidence="13 14">
    <name type="scientific">Candidatus Cetobacterium colombiensis</name>
    <dbReference type="NCBI Taxonomy" id="3073100"/>
    <lineage>
        <taxon>Bacteria</taxon>
        <taxon>Fusobacteriati</taxon>
        <taxon>Fusobacteriota</taxon>
        <taxon>Fusobacteriia</taxon>
        <taxon>Fusobacteriales</taxon>
        <taxon>Fusobacteriaceae</taxon>
        <taxon>Cetobacterium</taxon>
    </lineage>
</organism>